<dbReference type="KEGG" id="mob:NCTC10112_00306"/>
<gene>
    <name evidence="3" type="ORF">NCTC10112_00306</name>
</gene>
<dbReference type="OrthoDB" id="395661at2"/>
<feature type="chain" id="PRO_5019125371" description="Lipoprotein associated domain" evidence="2">
    <location>
        <begin position="23"/>
        <end position="808"/>
    </location>
</feature>
<evidence type="ECO:0000256" key="1">
    <source>
        <dbReference type="SAM" id="Coils"/>
    </source>
</evidence>
<evidence type="ECO:0000313" key="3">
    <source>
        <dbReference type="EMBL" id="VEU55583.1"/>
    </source>
</evidence>
<keyword evidence="4" id="KW-1185">Reference proteome</keyword>
<feature type="signal peptide" evidence="2">
    <location>
        <begin position="1"/>
        <end position="22"/>
    </location>
</feature>
<dbReference type="RefSeq" id="WP_022936243.1">
    <property type="nucleotide sequence ID" value="NZ_LR214940.1"/>
</dbReference>
<organism evidence="3 4">
    <name type="scientific">Metamycoplasma orale</name>
    <name type="common">Mycoplasma orale</name>
    <dbReference type="NCBI Taxonomy" id="2121"/>
    <lineage>
        <taxon>Bacteria</taxon>
        <taxon>Bacillati</taxon>
        <taxon>Mycoplasmatota</taxon>
        <taxon>Mycoplasmoidales</taxon>
        <taxon>Metamycoplasmataceae</taxon>
        <taxon>Metamycoplasma</taxon>
    </lineage>
</organism>
<evidence type="ECO:0000256" key="2">
    <source>
        <dbReference type="SAM" id="SignalP"/>
    </source>
</evidence>
<keyword evidence="1" id="KW-0175">Coiled coil</keyword>
<keyword evidence="2" id="KW-0732">Signal</keyword>
<dbReference type="PROSITE" id="PS51257">
    <property type="entry name" value="PROKAR_LIPOPROTEIN"/>
    <property type="match status" value="1"/>
</dbReference>
<dbReference type="Proteomes" id="UP000290482">
    <property type="component" value="Chromosome"/>
</dbReference>
<reference evidence="3 4" key="1">
    <citation type="submission" date="2019-01" db="EMBL/GenBank/DDBJ databases">
        <authorList>
            <consortium name="Pathogen Informatics"/>
        </authorList>
    </citation>
    <scope>NUCLEOTIDE SEQUENCE [LARGE SCALE GENOMIC DNA]</scope>
    <source>
        <strain evidence="3 4">NCTC10112</strain>
    </source>
</reference>
<evidence type="ECO:0000313" key="4">
    <source>
        <dbReference type="Proteomes" id="UP000290482"/>
    </source>
</evidence>
<proteinExistence type="predicted"/>
<feature type="coiled-coil region" evidence="1">
    <location>
        <begin position="27"/>
        <end position="77"/>
    </location>
</feature>
<dbReference type="AlphaFoldDB" id="A0A448ZWV4"/>
<protein>
    <recommendedName>
        <fullName evidence="5">Lipoprotein associated domain</fullName>
    </recommendedName>
</protein>
<sequence>MKKNILLLSTSLLVLPSMPLILQSCENKETKEMSNKLNEEIKVANSLIDQIGSLPKYETLQSDVTELKKLIEESKKVLSSKKSANELKVQFEKLVKMVGSVYNKKLQIDNRDTTFDNLDASNSLSIISDKLDQFYKAIADKKDFYYDYKNNKMIAVEAGKRPNWQETNEYLIDVKIKDLANDLQIANAKEPTYESHGKIQVSGKIDYEINANGEIIFSYKIGFYNRGNPKISETVFTTNLGKPLSEEEQKEIAKLEEAEKNTTFSYSGDISNTLLKDADLSKVVANVPEGFEIESKKMVPNDEAGFYELTILFKLKSKKVNVSSKKNKEFALKGWKKTPEKIAEEEQAKKIIEEETKNIKAYISNETAYQDIINRNAIAQENHTPNFVISGYDSSKFIATATEVKVEEVAGKKKITISYEIHAIVNKDIKVLKTNIQVETNYNKDVINPHNLSAEECKNFLTDAIKDEKICPFYSKDKTYIEKLNNLNLSNKSFFIEGKKLNNLIYNFGNVYKKDNKYYVEAELSFAYWPGSPKVKIEKEIDLEKLGVNILNEGKNESNKIQDIEAPTGTITEQFEPTLDLSKFTDSDSDDANGGPAINPIKKNTLSYINSLVCLNKDLYNQMVSGNFGSKKLLQHLKYDSTTFEAKSNVYFLPHNTFLPKEMYSEYYAYVFSSPIYDQETKKLTIKISVVSTNDLNAGNTKDQVASKRVEVVANEFLQCNITKYLFTKSVFDLRLKGSTFDQSKPASEVTMEILKQKLEEHYVGYVIENVEVDHSKSSEGKLLYKFSAKKDSFESFVLSLTISKFKK</sequence>
<accession>A0A448ZWV4</accession>
<name>A0A448ZWV4_METOS</name>
<evidence type="ECO:0008006" key="5">
    <source>
        <dbReference type="Google" id="ProtNLM"/>
    </source>
</evidence>
<dbReference type="EMBL" id="LR214940">
    <property type="protein sequence ID" value="VEU55583.1"/>
    <property type="molecule type" value="Genomic_DNA"/>
</dbReference>